<proteinExistence type="predicted"/>
<sequence length="104" mass="11472">MARVRQSMVKRRRPFNWRGDERGRIVSAVDAVCRRVHRMIARLRADGALSPFRLSTQIVAPAMSGHSAPMVVIALALDYTRFTAIADRSEILGTPTGRRAGAAV</sequence>
<gene>
    <name evidence="1" type="ORF">CJU94_36575</name>
</gene>
<keyword evidence="1" id="KW-0614">Plasmid</keyword>
<dbReference type="KEGG" id="parb:CJU94_36575"/>
<dbReference type="EMBL" id="CP022992">
    <property type="protein sequence ID" value="ASW03714.1"/>
    <property type="molecule type" value="Genomic_DNA"/>
</dbReference>
<evidence type="ECO:0000313" key="1">
    <source>
        <dbReference type="EMBL" id="ASW03714.1"/>
    </source>
</evidence>
<dbReference type="AlphaFoldDB" id="A0A248VXG3"/>
<name>A0A248VXG3_9BURK</name>
<keyword evidence="2" id="KW-1185">Reference proteome</keyword>
<accession>A0A248VXG3</accession>
<dbReference type="Proteomes" id="UP000215158">
    <property type="component" value="Plasmid pBN2"/>
</dbReference>
<geneLocation type="plasmid" evidence="1 2">
    <name>pBN2</name>
</geneLocation>
<protein>
    <submittedName>
        <fullName evidence="1">Uncharacterized protein</fullName>
    </submittedName>
</protein>
<evidence type="ECO:0000313" key="2">
    <source>
        <dbReference type="Proteomes" id="UP000215158"/>
    </source>
</evidence>
<organism evidence="1 2">
    <name type="scientific">Paraburkholderia aromaticivorans</name>
    <dbReference type="NCBI Taxonomy" id="2026199"/>
    <lineage>
        <taxon>Bacteria</taxon>
        <taxon>Pseudomonadati</taxon>
        <taxon>Pseudomonadota</taxon>
        <taxon>Betaproteobacteria</taxon>
        <taxon>Burkholderiales</taxon>
        <taxon>Burkholderiaceae</taxon>
        <taxon>Paraburkholderia</taxon>
    </lineage>
</organism>
<reference evidence="1 2" key="1">
    <citation type="submission" date="2017-08" db="EMBL/GenBank/DDBJ databases">
        <title>Identification and genetic characteristics of simultaneous BTEX- and naphthalene-degrading Paraburkholderia sp. BN5 isolated from petroleum-contaminated soil.</title>
        <authorList>
            <person name="Lee Y."/>
            <person name="Jeon C.O."/>
        </authorList>
    </citation>
    <scope>NUCLEOTIDE SEQUENCE [LARGE SCALE GENOMIC DNA]</scope>
    <source>
        <strain evidence="1 2">BN5</strain>
        <plasmid evidence="1 2">pBN2</plasmid>
    </source>
</reference>